<evidence type="ECO:0000313" key="2">
    <source>
        <dbReference type="Proteomes" id="UP001447008"/>
    </source>
</evidence>
<dbReference type="RefSeq" id="WP_342678943.1">
    <property type="nucleotide sequence ID" value="NZ_JBCGCU010000011.1"/>
</dbReference>
<dbReference type="EMBL" id="JBCGCU010000011">
    <property type="protein sequence ID" value="MEM0515896.1"/>
    <property type="molecule type" value="Genomic_DNA"/>
</dbReference>
<name>A0ABU9MX98_9GAMM</name>
<reference evidence="1 2" key="1">
    <citation type="submission" date="2024-03" db="EMBL/GenBank/DDBJ databases">
        <title>Pseudoalteromonas qingdaonensis sp. nov., isolated from the intestines of marine benthic organisms.</title>
        <authorList>
            <person name="Lin X."/>
            <person name="Fang S."/>
            <person name="Hu X."/>
        </authorList>
    </citation>
    <scope>NUCLEOTIDE SEQUENCE [LARGE SCALE GENOMIC DNA]</scope>
    <source>
        <strain evidence="1 2">YIC-827</strain>
    </source>
</reference>
<dbReference type="Proteomes" id="UP001447008">
    <property type="component" value="Unassembled WGS sequence"/>
</dbReference>
<accession>A0ABU9MX98</accession>
<gene>
    <name evidence="1" type="ORF">WCN91_10810</name>
</gene>
<proteinExistence type="predicted"/>
<evidence type="ECO:0000313" key="1">
    <source>
        <dbReference type="EMBL" id="MEM0515896.1"/>
    </source>
</evidence>
<keyword evidence="2" id="KW-1185">Reference proteome</keyword>
<comment type="caution">
    <text evidence="1">The sequence shown here is derived from an EMBL/GenBank/DDBJ whole genome shotgun (WGS) entry which is preliminary data.</text>
</comment>
<organism evidence="1 2">
    <name type="scientific">Pseudoalteromonas qingdaonensis</name>
    <dbReference type="NCBI Taxonomy" id="3131913"/>
    <lineage>
        <taxon>Bacteria</taxon>
        <taxon>Pseudomonadati</taxon>
        <taxon>Pseudomonadota</taxon>
        <taxon>Gammaproteobacteria</taxon>
        <taxon>Alteromonadales</taxon>
        <taxon>Pseudoalteromonadaceae</taxon>
        <taxon>Pseudoalteromonas</taxon>
    </lineage>
</organism>
<protein>
    <submittedName>
        <fullName evidence="1">Uncharacterized protein</fullName>
    </submittedName>
</protein>
<sequence length="74" mass="8722">MLLKRLRVFTLVLVCLLLICLVQAEYSFWQQLRQCVLRCEQLTQVKSAIHDIHYSDSAELRRCSWDGEQAILLN</sequence>